<dbReference type="SUPFAM" id="SSF159659">
    <property type="entry name" value="Cgl1923-like"/>
    <property type="match status" value="1"/>
</dbReference>
<organism evidence="1 2">
    <name type="scientific">Bifidobacterium criceti</name>
    <dbReference type="NCBI Taxonomy" id="1960969"/>
    <lineage>
        <taxon>Bacteria</taxon>
        <taxon>Bacillati</taxon>
        <taxon>Actinomycetota</taxon>
        <taxon>Actinomycetes</taxon>
        <taxon>Bifidobacteriales</taxon>
        <taxon>Bifidobacteriaceae</taxon>
        <taxon>Bifidobacterium</taxon>
    </lineage>
</organism>
<keyword evidence="2" id="KW-1185">Reference proteome</keyword>
<dbReference type="Proteomes" id="UP000218399">
    <property type="component" value="Unassembled WGS sequence"/>
</dbReference>
<protein>
    <submittedName>
        <fullName evidence="1">Cytosolic protein</fullName>
    </submittedName>
</protein>
<dbReference type="Pfam" id="PF09754">
    <property type="entry name" value="PAC2"/>
    <property type="match status" value="1"/>
</dbReference>
<evidence type="ECO:0000313" key="2">
    <source>
        <dbReference type="Proteomes" id="UP000218399"/>
    </source>
</evidence>
<sequence length="277" mass="31434">MYGQRTRAKYIMVAAFDGWNDAGQSATNVIRHLVSKFHALEVGHISRDGYYDYQTARPMQCVIQGTRRILWPQTAFYDITINESLHILAQLGPEPNYQWMEYCKESLHFARQYDVDSIITLGSMFAECPHTRPLPMDMSIGGEQTDPDNEYNGPIGIPHVLDVAAIEEGYETKAIWVSLPQYFGSDPCPQATLQLLETLSDIIGVRLDPKEIAERAEQWRAHCDIMVRSNADLAQYVDQLEHDADMRQHAKDIASSGTPAVEQLVQEAEAYLRDQQI</sequence>
<dbReference type="Gene3D" id="3.40.50.10900">
    <property type="entry name" value="PAC-like subunit"/>
    <property type="match status" value="1"/>
</dbReference>
<dbReference type="PIRSF" id="PIRSF028754">
    <property type="entry name" value="UCP028754"/>
    <property type="match status" value="1"/>
</dbReference>
<name>A0A2A2EER6_9BIFI</name>
<dbReference type="EMBL" id="MVOH01000014">
    <property type="protein sequence ID" value="PAU67388.1"/>
    <property type="molecule type" value="Genomic_DNA"/>
</dbReference>
<evidence type="ECO:0000313" key="1">
    <source>
        <dbReference type="EMBL" id="PAU67388.1"/>
    </source>
</evidence>
<reference evidence="1 2" key="1">
    <citation type="journal article" date="2017" name="ISME J.">
        <title>Unveiling bifidobacterial biogeography across the mammalian branch of the tree of life.</title>
        <authorList>
            <person name="Milani C."/>
            <person name="Mangifesta M."/>
            <person name="Mancabelli L."/>
            <person name="Lugli G.A."/>
            <person name="James K."/>
            <person name="Duranti S."/>
            <person name="Turroni F."/>
            <person name="Ferrario C."/>
            <person name="Ossiprandi M.C."/>
            <person name="van Sinderen D."/>
            <person name="Ventura M."/>
        </authorList>
    </citation>
    <scope>NUCLEOTIDE SEQUENCE [LARGE SCALE GENOMIC DNA]</scope>
    <source>
        <strain evidence="2">Ham19E</strain>
    </source>
</reference>
<comment type="caution">
    <text evidence="1">The sequence shown here is derived from an EMBL/GenBank/DDBJ whole genome shotgun (WGS) entry which is preliminary data.</text>
</comment>
<dbReference type="InterPro" id="IPR008492">
    <property type="entry name" value="Rv2714-like"/>
</dbReference>
<dbReference type="AlphaFoldDB" id="A0A2A2EER6"/>
<accession>A0A2A2EER6</accession>
<dbReference type="InterPro" id="IPR038389">
    <property type="entry name" value="PSMG2_sf"/>
</dbReference>
<gene>
    <name evidence="1" type="ORF">B1526_1111</name>
</gene>
<dbReference type="InterPro" id="IPR019151">
    <property type="entry name" value="Proteasome_assmbl_chaperone_2"/>
</dbReference>
<proteinExistence type="predicted"/>